<keyword evidence="4" id="KW-0800">Toxin</keyword>
<accession>A0A967EG29</accession>
<evidence type="ECO:0000313" key="10">
    <source>
        <dbReference type="EMBL" id="NHQ74120.1"/>
    </source>
</evidence>
<feature type="compositionally biased region" description="Acidic residues" evidence="8">
    <location>
        <begin position="109"/>
        <end position="118"/>
    </location>
</feature>
<dbReference type="InterPro" id="IPR001343">
    <property type="entry name" value="Hemolysn_Ca-bd"/>
</dbReference>
<evidence type="ECO:0000313" key="11">
    <source>
        <dbReference type="Proteomes" id="UP000639775"/>
    </source>
</evidence>
<dbReference type="PROSITE" id="PS51820">
    <property type="entry name" value="PA14"/>
    <property type="match status" value="1"/>
</dbReference>
<keyword evidence="5" id="KW-0677">Repeat</keyword>
<dbReference type="EMBL" id="JAAORB010000008">
    <property type="protein sequence ID" value="NHQ74120.1"/>
    <property type="molecule type" value="Genomic_DNA"/>
</dbReference>
<comment type="subcellular location">
    <subcellularLocation>
        <location evidence="1">Membrane</location>
    </subcellularLocation>
    <subcellularLocation>
        <location evidence="2">Secreted</location>
    </subcellularLocation>
</comment>
<dbReference type="Pfam" id="PF13403">
    <property type="entry name" value="Hint_2"/>
    <property type="match status" value="1"/>
</dbReference>
<evidence type="ECO:0000256" key="1">
    <source>
        <dbReference type="ARBA" id="ARBA00004370"/>
    </source>
</evidence>
<dbReference type="SUPFAM" id="SSF51294">
    <property type="entry name" value="Hedgehog/intein (Hint) domain"/>
    <property type="match status" value="1"/>
</dbReference>
<dbReference type="PANTHER" id="PTHR38340">
    <property type="entry name" value="S-LAYER PROTEIN"/>
    <property type="match status" value="1"/>
</dbReference>
<comment type="caution">
    <text evidence="10">The sequence shown here is derived from an EMBL/GenBank/DDBJ whole genome shotgun (WGS) entry which is preliminary data.</text>
</comment>
<dbReference type="Gene3D" id="2.150.10.10">
    <property type="entry name" value="Serralysin-like metalloprotease, C-terminal"/>
    <property type="match status" value="2"/>
</dbReference>
<keyword evidence="3" id="KW-0964">Secreted</keyword>
<dbReference type="PRINTS" id="PR01488">
    <property type="entry name" value="RTXTOXINA"/>
</dbReference>
<dbReference type="InterPro" id="IPR028992">
    <property type="entry name" value="Hedgehog/Intein_dom"/>
</dbReference>
<dbReference type="PRINTS" id="PR00313">
    <property type="entry name" value="CABNDNGRPT"/>
</dbReference>
<dbReference type="AlphaFoldDB" id="A0A967EG29"/>
<dbReference type="SUPFAM" id="SSF51120">
    <property type="entry name" value="beta-Roll"/>
    <property type="match status" value="2"/>
</dbReference>
<proteinExistence type="predicted"/>
<dbReference type="InterPro" id="IPR050557">
    <property type="entry name" value="RTX_toxin/Mannuronan_C5-epim"/>
</dbReference>
<dbReference type="Pfam" id="PF00353">
    <property type="entry name" value="HemolysinCabind"/>
    <property type="match status" value="3"/>
</dbReference>
<reference evidence="10" key="1">
    <citation type="submission" date="2020-03" db="EMBL/GenBank/DDBJ databases">
        <title>Roseovarius gahaiensis sp. nov., isolated from Gahai Saline Lake, China.</title>
        <authorList>
            <person name="Sun X."/>
        </authorList>
    </citation>
    <scope>NUCLEOTIDE SEQUENCE</scope>
    <source>
        <strain evidence="10">GH877</strain>
    </source>
</reference>
<dbReference type="PROSITE" id="PS00330">
    <property type="entry name" value="HEMOLYSIN_CALCIUM"/>
    <property type="match status" value="3"/>
</dbReference>
<evidence type="ECO:0000256" key="7">
    <source>
        <dbReference type="ARBA" id="ARBA00023136"/>
    </source>
</evidence>
<dbReference type="InterPro" id="IPR006141">
    <property type="entry name" value="Intein_N"/>
</dbReference>
<name>A0A967EG29_9RHOB</name>
<evidence type="ECO:0000256" key="8">
    <source>
        <dbReference type="SAM" id="MobiDB-lite"/>
    </source>
</evidence>
<dbReference type="InterPro" id="IPR036844">
    <property type="entry name" value="Hint_dom_sf"/>
</dbReference>
<sequence length="690" mass="72680">MPDGYLVQLGDTSLDPNDSIVDPLTSFTTDTIIGTGDWIWSGTWNGQTFTNTSAPGVYYLATNDNVYFVPDYGPVNTITSASVETAPSFSTNDGIVSGTAGDDIIDDTYTDSDGDVIDGGDGTGPAGNEDLVEAGDGNDSVASGLGNDTVYGEAGMDTLDGGDGDDLLIGGSGNDSVLGGDGNDTLYGDDAPQQGQWDYQVFNYDFDSSNFQAFDIENGTLVGDGQTDEFDSTTLVNDARGTTGDPNDFGVIYSSQLLASEDGTYTFSTTSDDGSTIQIFDENGTPLTWTNQGGGTADFMDNDRHQAATSRSGEVTLEAGRLYTIEVRHWENLGGQEISGTVTSPSGTTENLADSALVIGPESNAVGDDVIDGGAGDDLLFGNGGNDTLIGGTGADTLYGGLGDDEMYLAEGDVAFGGDGDDLFVLGNLNEIGSSTITITGGETGETNGDTLQLNAEVTPDDITFTNTDDAAGGLSGTFTMTDGTVVNFSEIENIICFTPGTRILTEHGDRAIETLRAGDRVLTRDRGLQPIRWIGHSTVEGQGKFAPIAINSNVLDGARRPLLVSPQHRMLFSGYKAELLFGDPEVLVAAKHLVDGRAVRVAPRRRVTYFHLMLDRHEVIFAEGAATESFHANDLGVAAIAQPAREEMFNAFPHLRADLNAYGDTVRQCLKAHEARLLLESKNSFALAA</sequence>
<evidence type="ECO:0000256" key="3">
    <source>
        <dbReference type="ARBA" id="ARBA00022525"/>
    </source>
</evidence>
<evidence type="ECO:0000256" key="4">
    <source>
        <dbReference type="ARBA" id="ARBA00022656"/>
    </source>
</evidence>
<dbReference type="SMART" id="SM00758">
    <property type="entry name" value="PA14"/>
    <property type="match status" value="1"/>
</dbReference>
<keyword evidence="11" id="KW-1185">Reference proteome</keyword>
<dbReference type="PANTHER" id="PTHR38340:SF1">
    <property type="entry name" value="S-LAYER PROTEIN"/>
    <property type="match status" value="1"/>
</dbReference>
<evidence type="ECO:0000256" key="6">
    <source>
        <dbReference type="ARBA" id="ARBA00023026"/>
    </source>
</evidence>
<feature type="domain" description="PA14" evidence="9">
    <location>
        <begin position="192"/>
        <end position="356"/>
    </location>
</feature>
<dbReference type="Proteomes" id="UP000639775">
    <property type="component" value="Unassembled WGS sequence"/>
</dbReference>
<dbReference type="GO" id="GO:0016539">
    <property type="term" value="P:intein-mediated protein splicing"/>
    <property type="evidence" value="ECO:0007669"/>
    <property type="project" value="InterPro"/>
</dbReference>
<feature type="region of interest" description="Disordered" evidence="8">
    <location>
        <begin position="109"/>
        <end position="175"/>
    </location>
</feature>
<evidence type="ECO:0000259" key="9">
    <source>
        <dbReference type="PROSITE" id="PS51820"/>
    </source>
</evidence>
<evidence type="ECO:0000256" key="2">
    <source>
        <dbReference type="ARBA" id="ARBA00004613"/>
    </source>
</evidence>
<gene>
    <name evidence="10" type="ORF">HAT86_06520</name>
</gene>
<dbReference type="GO" id="GO:0090729">
    <property type="term" value="F:toxin activity"/>
    <property type="evidence" value="ECO:0007669"/>
    <property type="project" value="UniProtKB-KW"/>
</dbReference>
<keyword evidence="6" id="KW-0843">Virulence</keyword>
<dbReference type="GO" id="GO:0005509">
    <property type="term" value="F:calcium ion binding"/>
    <property type="evidence" value="ECO:0007669"/>
    <property type="project" value="InterPro"/>
</dbReference>
<evidence type="ECO:0000256" key="5">
    <source>
        <dbReference type="ARBA" id="ARBA00022737"/>
    </source>
</evidence>
<dbReference type="InterPro" id="IPR011658">
    <property type="entry name" value="PA14_dom"/>
</dbReference>
<dbReference type="InterPro" id="IPR011049">
    <property type="entry name" value="Serralysin-like_metalloprot_C"/>
</dbReference>
<dbReference type="InterPro" id="IPR018511">
    <property type="entry name" value="Hemolysin-typ_Ca-bd_CS"/>
</dbReference>
<organism evidence="10 11">
    <name type="scientific">Roseovarius gahaiensis</name>
    <dbReference type="NCBI Taxonomy" id="2716691"/>
    <lineage>
        <taxon>Bacteria</taxon>
        <taxon>Pseudomonadati</taxon>
        <taxon>Pseudomonadota</taxon>
        <taxon>Alphaproteobacteria</taxon>
        <taxon>Rhodobacterales</taxon>
        <taxon>Roseobacteraceae</taxon>
        <taxon>Roseovarius</taxon>
    </lineage>
</organism>
<dbReference type="PROSITE" id="PS50817">
    <property type="entry name" value="INTEIN_N_TER"/>
    <property type="match status" value="1"/>
</dbReference>
<dbReference type="InterPro" id="IPR003995">
    <property type="entry name" value="RTX_toxin_determinant-A"/>
</dbReference>
<dbReference type="GO" id="GO:0016020">
    <property type="term" value="C:membrane"/>
    <property type="evidence" value="ECO:0007669"/>
    <property type="project" value="UniProtKB-SubCell"/>
</dbReference>
<dbReference type="InterPro" id="IPR037524">
    <property type="entry name" value="PA14/GLEYA"/>
</dbReference>
<dbReference type="GO" id="GO:0005576">
    <property type="term" value="C:extracellular region"/>
    <property type="evidence" value="ECO:0007669"/>
    <property type="project" value="UniProtKB-SubCell"/>
</dbReference>
<keyword evidence="7" id="KW-0472">Membrane</keyword>
<protein>
    <submittedName>
        <fullName evidence="10">Type I secretion protein</fullName>
    </submittedName>
</protein>
<dbReference type="SUPFAM" id="SSF56988">
    <property type="entry name" value="Anthrax protective antigen"/>
    <property type="match status" value="1"/>
</dbReference>
<dbReference type="Gene3D" id="2.170.16.10">
    <property type="entry name" value="Hedgehog/Intein (Hint) domain"/>
    <property type="match status" value="1"/>
</dbReference>
<dbReference type="RefSeq" id="WP_167194684.1">
    <property type="nucleotide sequence ID" value="NZ_JAAORB010000008.1"/>
</dbReference>
<dbReference type="Pfam" id="PF07691">
    <property type="entry name" value="PA14"/>
    <property type="match status" value="1"/>
</dbReference>